<evidence type="ECO:0000256" key="2">
    <source>
        <dbReference type="ARBA" id="ARBA00005019"/>
    </source>
</evidence>
<dbReference type="EMBL" id="BDFD01000007">
    <property type="protein sequence ID" value="GAV20101.1"/>
    <property type="molecule type" value="Genomic_DNA"/>
</dbReference>
<evidence type="ECO:0000256" key="6">
    <source>
        <dbReference type="ARBA" id="ARBA00022695"/>
    </source>
</evidence>
<dbReference type="HAMAP" id="MF_00244">
    <property type="entry name" value="NaMN_adenylyltr"/>
    <property type="match status" value="1"/>
</dbReference>
<keyword evidence="5 11" id="KW-0808">Transferase</keyword>
<evidence type="ECO:0000256" key="1">
    <source>
        <dbReference type="ARBA" id="ARBA00002324"/>
    </source>
</evidence>
<keyword evidence="9 11" id="KW-0520">NAD</keyword>
<dbReference type="InterPro" id="IPR004821">
    <property type="entry name" value="Cyt_trans-like"/>
</dbReference>
<dbReference type="PANTHER" id="PTHR39321">
    <property type="entry name" value="NICOTINATE-NUCLEOTIDE ADENYLYLTRANSFERASE-RELATED"/>
    <property type="match status" value="1"/>
</dbReference>
<evidence type="ECO:0000256" key="11">
    <source>
        <dbReference type="HAMAP-Rule" id="MF_00244"/>
    </source>
</evidence>
<evidence type="ECO:0000256" key="8">
    <source>
        <dbReference type="ARBA" id="ARBA00022840"/>
    </source>
</evidence>
<dbReference type="GO" id="GO:0005524">
    <property type="term" value="F:ATP binding"/>
    <property type="evidence" value="ECO:0007669"/>
    <property type="project" value="UniProtKB-KW"/>
</dbReference>
<protein>
    <recommendedName>
        <fullName evidence="11">Probable nicotinate-nucleotide adenylyltransferase</fullName>
        <ecNumber evidence="11">2.7.7.18</ecNumber>
    </recommendedName>
    <alternativeName>
        <fullName evidence="11">Deamido-NAD(+) diphosphorylase</fullName>
    </alternativeName>
    <alternativeName>
        <fullName evidence="11">Deamido-NAD(+) pyrophosphorylase</fullName>
    </alternativeName>
    <alternativeName>
        <fullName evidence="11">Nicotinate mononucleotide adenylyltransferase</fullName>
        <shortName evidence="11">NaMN adenylyltransferase</shortName>
    </alternativeName>
</protein>
<keyword evidence="6 11" id="KW-0548">Nucleotidyltransferase</keyword>
<evidence type="ECO:0000256" key="4">
    <source>
        <dbReference type="ARBA" id="ARBA00022642"/>
    </source>
</evidence>
<dbReference type="Gene3D" id="3.40.50.620">
    <property type="entry name" value="HUPs"/>
    <property type="match status" value="1"/>
</dbReference>
<evidence type="ECO:0000259" key="12">
    <source>
        <dbReference type="Pfam" id="PF01467"/>
    </source>
</evidence>
<evidence type="ECO:0000313" key="14">
    <source>
        <dbReference type="Proteomes" id="UP000231632"/>
    </source>
</evidence>
<comment type="function">
    <text evidence="1 11">Catalyzes the reversible adenylation of nicotinate mononucleotide (NaMN) to nicotinic acid adenine dinucleotide (NaAD).</text>
</comment>
<dbReference type="AlphaFoldDB" id="A0A1L8CMG7"/>
<evidence type="ECO:0000256" key="3">
    <source>
        <dbReference type="ARBA" id="ARBA00009014"/>
    </source>
</evidence>
<evidence type="ECO:0000313" key="13">
    <source>
        <dbReference type="EMBL" id="GAV20101.1"/>
    </source>
</evidence>
<dbReference type="Pfam" id="PF01467">
    <property type="entry name" value="CTP_transf_like"/>
    <property type="match status" value="1"/>
</dbReference>
<evidence type="ECO:0000256" key="7">
    <source>
        <dbReference type="ARBA" id="ARBA00022741"/>
    </source>
</evidence>
<name>A0A1L8CMG7_9PROT</name>
<keyword evidence="4 11" id="KW-0662">Pyridine nucleotide biosynthesis</keyword>
<keyword evidence="8 11" id="KW-0067">ATP-binding</keyword>
<sequence length="210" mass="23398">MKQIGLFGGSFDPPHLGHLALVQAGLDSGLDEVWVIPAYPVHRELSGLADGGVRLMWLEKIFAGHSRVKVLDWEVSQQQPTPAVDTLRRFSAEYPGITPWLMLGADAWAGFESWREYPAHRLLCNVAVFARQGIDKQAVLSHSGWQKMDPEQLSECDKPGHWCFVELELPDISATLIREYAAQGRSLADLVPAAVCADIEKNYTVMKENM</sequence>
<comment type="similarity">
    <text evidence="3 11">Belongs to the NadD family.</text>
</comment>
<dbReference type="GO" id="GO:0009435">
    <property type="term" value="P:NAD+ biosynthetic process"/>
    <property type="evidence" value="ECO:0007669"/>
    <property type="project" value="UniProtKB-UniRule"/>
</dbReference>
<dbReference type="CDD" id="cd02165">
    <property type="entry name" value="NMNAT"/>
    <property type="match status" value="1"/>
</dbReference>
<dbReference type="Proteomes" id="UP000231632">
    <property type="component" value="Unassembled WGS sequence"/>
</dbReference>
<dbReference type="EC" id="2.7.7.18" evidence="11"/>
<gene>
    <name evidence="11" type="primary">nadD</name>
    <name evidence="13" type="ORF">MMIC_P1063</name>
</gene>
<dbReference type="InterPro" id="IPR014729">
    <property type="entry name" value="Rossmann-like_a/b/a_fold"/>
</dbReference>
<feature type="domain" description="Cytidyltransferase-like" evidence="12">
    <location>
        <begin position="6"/>
        <end position="179"/>
    </location>
</feature>
<dbReference type="NCBIfam" id="TIGR00482">
    <property type="entry name" value="nicotinate (nicotinamide) nucleotide adenylyltransferase"/>
    <property type="match status" value="1"/>
</dbReference>
<evidence type="ECO:0000256" key="9">
    <source>
        <dbReference type="ARBA" id="ARBA00023027"/>
    </source>
</evidence>
<keyword evidence="7 11" id="KW-0547">Nucleotide-binding</keyword>
<comment type="pathway">
    <text evidence="2 11">Cofactor biosynthesis; NAD(+) biosynthesis; deamido-NAD(+) from nicotinate D-ribonucleotide: step 1/1.</text>
</comment>
<evidence type="ECO:0000256" key="10">
    <source>
        <dbReference type="ARBA" id="ARBA00048721"/>
    </source>
</evidence>
<dbReference type="InterPro" id="IPR005248">
    <property type="entry name" value="NadD/NMNAT"/>
</dbReference>
<evidence type="ECO:0000256" key="5">
    <source>
        <dbReference type="ARBA" id="ARBA00022679"/>
    </source>
</evidence>
<comment type="catalytic activity">
    <reaction evidence="10 11">
        <text>nicotinate beta-D-ribonucleotide + ATP + H(+) = deamido-NAD(+) + diphosphate</text>
        <dbReference type="Rhea" id="RHEA:22860"/>
        <dbReference type="ChEBI" id="CHEBI:15378"/>
        <dbReference type="ChEBI" id="CHEBI:30616"/>
        <dbReference type="ChEBI" id="CHEBI:33019"/>
        <dbReference type="ChEBI" id="CHEBI:57502"/>
        <dbReference type="ChEBI" id="CHEBI:58437"/>
        <dbReference type="EC" id="2.7.7.18"/>
    </reaction>
</comment>
<dbReference type="PANTHER" id="PTHR39321:SF3">
    <property type="entry name" value="PHOSPHOPANTETHEINE ADENYLYLTRANSFERASE"/>
    <property type="match status" value="1"/>
</dbReference>
<proteinExistence type="inferred from homology"/>
<dbReference type="SUPFAM" id="SSF52374">
    <property type="entry name" value="Nucleotidylyl transferase"/>
    <property type="match status" value="1"/>
</dbReference>
<dbReference type="GO" id="GO:0004515">
    <property type="term" value="F:nicotinate-nucleotide adenylyltransferase activity"/>
    <property type="evidence" value="ECO:0007669"/>
    <property type="project" value="UniProtKB-UniRule"/>
</dbReference>
<dbReference type="UniPathway" id="UPA00253">
    <property type="reaction ID" value="UER00332"/>
</dbReference>
<dbReference type="STRING" id="1921010.MMIC_P1063"/>
<organism evidence="13 14">
    <name type="scientific">Mariprofundus micogutta</name>
    <dbReference type="NCBI Taxonomy" id="1921010"/>
    <lineage>
        <taxon>Bacteria</taxon>
        <taxon>Pseudomonadati</taxon>
        <taxon>Pseudomonadota</taxon>
        <taxon>Candidatius Mariprofundia</taxon>
        <taxon>Mariprofundales</taxon>
        <taxon>Mariprofundaceae</taxon>
        <taxon>Mariprofundus</taxon>
    </lineage>
</organism>
<dbReference type="RefSeq" id="WP_072659418.1">
    <property type="nucleotide sequence ID" value="NZ_BDFD01000007.1"/>
</dbReference>
<accession>A0A1L8CMG7</accession>
<reference evidence="13 14" key="1">
    <citation type="journal article" date="2017" name="Arch. Microbiol.">
        <title>Mariprofundus micogutta sp. nov., a novel iron-oxidizing zetaproteobacterium isolated from a deep-sea hydrothermal field at the Bayonnaise knoll of the Izu-Ogasawara arc, and a description of Mariprofundales ord. nov. and Zetaproteobacteria classis nov.</title>
        <authorList>
            <person name="Makita H."/>
            <person name="Tanaka E."/>
            <person name="Mitsunobu S."/>
            <person name="Miyazaki M."/>
            <person name="Nunoura T."/>
            <person name="Uematsu K."/>
            <person name="Takaki Y."/>
            <person name="Nishi S."/>
            <person name="Shimamura S."/>
            <person name="Takai K."/>
        </authorList>
    </citation>
    <scope>NUCLEOTIDE SEQUENCE [LARGE SCALE GENOMIC DNA]</scope>
    <source>
        <strain evidence="13 14">ET2</strain>
    </source>
</reference>
<keyword evidence="14" id="KW-1185">Reference proteome</keyword>
<comment type="caution">
    <text evidence="13">The sequence shown here is derived from an EMBL/GenBank/DDBJ whole genome shotgun (WGS) entry which is preliminary data.</text>
</comment>